<comment type="function">
    <text evidence="6">Removes the phosphate from trehalose 6-phosphate to produce free trehalose. Trehalose accumulation in plant may improve abiotic stress tolerance.</text>
</comment>
<organism evidence="8 9">
    <name type="scientific">Hibiscus sabdariffa</name>
    <name type="common">roselle</name>
    <dbReference type="NCBI Taxonomy" id="183260"/>
    <lineage>
        <taxon>Eukaryota</taxon>
        <taxon>Viridiplantae</taxon>
        <taxon>Streptophyta</taxon>
        <taxon>Embryophyta</taxon>
        <taxon>Tracheophyta</taxon>
        <taxon>Spermatophyta</taxon>
        <taxon>Magnoliopsida</taxon>
        <taxon>eudicotyledons</taxon>
        <taxon>Gunneridae</taxon>
        <taxon>Pentapetalae</taxon>
        <taxon>rosids</taxon>
        <taxon>malvids</taxon>
        <taxon>Malvales</taxon>
        <taxon>Malvaceae</taxon>
        <taxon>Malvoideae</taxon>
        <taxon>Hibiscus</taxon>
    </lineage>
</organism>
<comment type="pathway">
    <text evidence="3 7">Glycan biosynthesis; trehalose biosynthesis.</text>
</comment>
<dbReference type="InterPro" id="IPR023214">
    <property type="entry name" value="HAD_sf"/>
</dbReference>
<dbReference type="InterPro" id="IPR044651">
    <property type="entry name" value="OTSB-like"/>
</dbReference>
<comment type="similarity">
    <text evidence="4 7">Belongs to the trehalose phosphatase family.</text>
</comment>
<dbReference type="PANTHER" id="PTHR43768">
    <property type="entry name" value="TREHALOSE 6-PHOSPHATE PHOSPHATASE"/>
    <property type="match status" value="1"/>
</dbReference>
<dbReference type="EMBL" id="JBBPBM010000129">
    <property type="protein sequence ID" value="KAK8505219.1"/>
    <property type="molecule type" value="Genomic_DNA"/>
</dbReference>
<evidence type="ECO:0000256" key="1">
    <source>
        <dbReference type="ARBA" id="ARBA00000500"/>
    </source>
</evidence>
<protein>
    <recommendedName>
        <fullName evidence="7">Trehalose 6-phosphate phosphatase</fullName>
        <ecNumber evidence="7">3.1.3.12</ecNumber>
    </recommendedName>
</protein>
<sequence length="386" mass="43052">MTNQQNVAVLDVKSRGLRSLLPPSSSLPVAKSFSPTDFKMLLKKRFETEKGGARINAWVDSMRASSPTRVRSTDPTMLETDDKSSWIVHHPSALSMFEQIVAASKGKRIVMFLDYDGTLSPIVEDPDRAFMSGEVTTTVHHLPIESELLKKTTTTKPIVSNQMRAAVRDVARYFPTAIVTGRCRDKVYSFVKLSGLYYAGSHGMDIKGPSKSCKYKKGNHGLLFQPASEFLPMIDQVYKALVEKTKSIGGAKVENNKFCVSVHFRCVDEKSWAALAEQVRSVLSQYPKLKLTQGRKVLEIRPTIKWDKGRALEFLLEALGYANSDDVLPIYIGDDRTDEDAFKVLRDRGQGIGILVSKAPKETNASYSLQEPSEASFLILACNFHY</sequence>
<evidence type="ECO:0000256" key="5">
    <source>
        <dbReference type="ARBA" id="ARBA00022801"/>
    </source>
</evidence>
<dbReference type="InterPro" id="IPR003337">
    <property type="entry name" value="Trehalose_PPase"/>
</dbReference>
<evidence type="ECO:0000313" key="8">
    <source>
        <dbReference type="EMBL" id="KAK8505219.1"/>
    </source>
</evidence>
<evidence type="ECO:0000256" key="2">
    <source>
        <dbReference type="ARBA" id="ARBA00001968"/>
    </source>
</evidence>
<accession>A0ABR2BDL7</accession>
<dbReference type="Gene3D" id="3.40.50.1000">
    <property type="entry name" value="HAD superfamily/HAD-like"/>
    <property type="match status" value="2"/>
</dbReference>
<comment type="cofactor">
    <cofactor evidence="2 7">
        <name>a divalent metal cation</name>
        <dbReference type="ChEBI" id="CHEBI:60240"/>
    </cofactor>
</comment>
<evidence type="ECO:0000313" key="9">
    <source>
        <dbReference type="Proteomes" id="UP001472677"/>
    </source>
</evidence>
<comment type="catalytic activity">
    <reaction evidence="1 7">
        <text>alpha,alpha-trehalose 6-phosphate + H2O = alpha,alpha-trehalose + phosphate</text>
        <dbReference type="Rhea" id="RHEA:23420"/>
        <dbReference type="ChEBI" id="CHEBI:15377"/>
        <dbReference type="ChEBI" id="CHEBI:16551"/>
        <dbReference type="ChEBI" id="CHEBI:43474"/>
        <dbReference type="ChEBI" id="CHEBI:58429"/>
        <dbReference type="EC" id="3.1.3.12"/>
    </reaction>
</comment>
<evidence type="ECO:0000256" key="6">
    <source>
        <dbReference type="ARBA" id="ARBA00025274"/>
    </source>
</evidence>
<dbReference type="Proteomes" id="UP001472677">
    <property type="component" value="Unassembled WGS sequence"/>
</dbReference>
<evidence type="ECO:0000256" key="3">
    <source>
        <dbReference type="ARBA" id="ARBA00005199"/>
    </source>
</evidence>
<gene>
    <name evidence="8" type="ORF">V6N12_066746</name>
</gene>
<evidence type="ECO:0000256" key="4">
    <source>
        <dbReference type="ARBA" id="ARBA00008770"/>
    </source>
</evidence>
<keyword evidence="9" id="KW-1185">Reference proteome</keyword>
<dbReference type="InterPro" id="IPR006379">
    <property type="entry name" value="HAD-SF_hydro_IIB"/>
</dbReference>
<dbReference type="EC" id="3.1.3.12" evidence="7"/>
<keyword evidence="5 7" id="KW-0378">Hydrolase</keyword>
<dbReference type="InterPro" id="IPR036412">
    <property type="entry name" value="HAD-like_sf"/>
</dbReference>
<dbReference type="Pfam" id="PF02358">
    <property type="entry name" value="Trehalose_PPase"/>
    <property type="match status" value="1"/>
</dbReference>
<reference evidence="8 9" key="1">
    <citation type="journal article" date="2024" name="G3 (Bethesda)">
        <title>Genome assembly of Hibiscus sabdariffa L. provides insights into metabolisms of medicinal natural products.</title>
        <authorList>
            <person name="Kim T."/>
        </authorList>
    </citation>
    <scope>NUCLEOTIDE SEQUENCE [LARGE SCALE GENOMIC DNA]</scope>
    <source>
        <strain evidence="8">TK-2024</strain>
        <tissue evidence="8">Old leaves</tissue>
    </source>
</reference>
<dbReference type="NCBIfam" id="TIGR00685">
    <property type="entry name" value="T6PP"/>
    <property type="match status" value="1"/>
</dbReference>
<dbReference type="CDD" id="cd01627">
    <property type="entry name" value="HAD_TPP"/>
    <property type="match status" value="1"/>
</dbReference>
<dbReference type="SUPFAM" id="SSF56784">
    <property type="entry name" value="HAD-like"/>
    <property type="match status" value="1"/>
</dbReference>
<comment type="caution">
    <text evidence="8">The sequence shown here is derived from an EMBL/GenBank/DDBJ whole genome shotgun (WGS) entry which is preliminary data.</text>
</comment>
<evidence type="ECO:0000256" key="7">
    <source>
        <dbReference type="RuleBase" id="RU361117"/>
    </source>
</evidence>
<dbReference type="PANTHER" id="PTHR43768:SF32">
    <property type="entry name" value="TREHALOSE-PHOSPHATE PHOSPHATASE C-RELATED"/>
    <property type="match status" value="1"/>
</dbReference>
<dbReference type="NCBIfam" id="TIGR01484">
    <property type="entry name" value="HAD-SF-IIB"/>
    <property type="match status" value="1"/>
</dbReference>
<name>A0ABR2BDL7_9ROSI</name>
<proteinExistence type="inferred from homology"/>